<dbReference type="PANTHER" id="PTHR40787:SF3">
    <property type="entry name" value="PROTEIN TRANSPORT PROTEIN SEC39"/>
    <property type="match status" value="1"/>
</dbReference>
<dbReference type="Pfam" id="PF08314">
    <property type="entry name" value="Sec39"/>
    <property type="match status" value="2"/>
</dbReference>
<dbReference type="HOGENOM" id="CLU_389403_0_0_1"/>
<dbReference type="GO" id="GO:0006890">
    <property type="term" value="P:retrograde vesicle-mediated transport, Golgi to endoplasmic reticulum"/>
    <property type="evidence" value="ECO:0007669"/>
    <property type="project" value="InterPro"/>
</dbReference>
<evidence type="ECO:0000259" key="5">
    <source>
        <dbReference type="Pfam" id="PF08314"/>
    </source>
</evidence>
<dbReference type="RefSeq" id="XP_002553411.1">
    <property type="nucleotide sequence ID" value="XM_002553365.1"/>
</dbReference>
<dbReference type="KEGG" id="lth:KLTH0D16170g"/>
<sequence>MFKLHALTDRCIVSQHMLEEQLYVLLCCLSVRRDVSAIQKLITGWNCLSLGEILSVICVLWPELAKPTEFRKILEFASQDKHDDTGSPESLIKADEELISIVEMDPDMLRKRRDLLRALVNSRLEKLDLTISDSDWRFTFLRARVHVCNLVVTDALFYKPLWTQLTGNEYEPFHRWVSGVLKPLAHYNTRCSTSVSVAEFEGLSHAKVLGLFWDSLEGCSNQSGTGGLPASRAVLTYEILPFVNYTSCYEDFLKVVFNQDVFSFDTLLNYNIFKTIALETPVSLPNHFSEKFRGRALLILYENAFKLEELGLKSSSEHLVILSSMEGDISLFNQIDLRTLRFYSENMDTLHISNLKDIHKLASDTELAQKSYFSLMCKSLLQSDSSGAVLERIASFMHDDLIFSKLSPGEKEFIVVESLLGSGNFDVLQEFMTDSKIAIDDSVLLRFFWSFFNNAPSGSHNTRDILNARKVLTLLPKNQYTHLSDLLDVVNYLSKFSPYFSKGVPFKPSILLEFKNEPFDVISKLLELNPQLCRNLDEVFTILKKLYSGLEIHDVSPDFYDEFTRLLVLHIDFALANFDFEFAYQKTKLLLTRRNSQIFWSTVLQVGKFFDPSWPDSETPTEIIYLQLEILGNLLHICPEDEIEAVVTQWSGLELELSTRDLVSDQYSLANERSENAFKRQMLEEVSSSVSNFFSSGLKWATGDDH</sequence>
<dbReference type="PANTHER" id="PTHR40787">
    <property type="entry name" value="SECRETED PROTEIN"/>
    <property type="match status" value="1"/>
</dbReference>
<gene>
    <name evidence="6" type="ordered locus">KLTH0D16170g</name>
</gene>
<keyword evidence="7" id="KW-1185">Reference proteome</keyword>
<evidence type="ECO:0000256" key="2">
    <source>
        <dbReference type="ARBA" id="ARBA00022448"/>
    </source>
</evidence>
<evidence type="ECO:0000256" key="4">
    <source>
        <dbReference type="ARBA" id="ARBA00022927"/>
    </source>
</evidence>
<feature type="domain" description="Sec39" evidence="5">
    <location>
        <begin position="23"/>
        <end position="216"/>
    </location>
</feature>
<feature type="domain" description="Sec39" evidence="5">
    <location>
        <begin position="366"/>
        <end position="670"/>
    </location>
</feature>
<keyword evidence="2" id="KW-0813">Transport</keyword>
<evidence type="ECO:0000256" key="1">
    <source>
        <dbReference type="ARBA" id="ARBA00004240"/>
    </source>
</evidence>
<dbReference type="InParanoid" id="C5DFL8"/>
<keyword evidence="3" id="KW-0256">Endoplasmic reticulum</keyword>
<dbReference type="OMA" id="KFVDPNW"/>
<dbReference type="AlphaFoldDB" id="C5DFL8"/>
<reference evidence="6 7" key="1">
    <citation type="journal article" date="2009" name="Genome Res.">
        <title>Comparative genomics of protoploid Saccharomycetaceae.</title>
        <authorList>
            <consortium name="The Genolevures Consortium"/>
            <person name="Souciet J.-L."/>
            <person name="Dujon B."/>
            <person name="Gaillardin C."/>
            <person name="Johnston M."/>
            <person name="Baret P.V."/>
            <person name="Cliften P."/>
            <person name="Sherman D.J."/>
            <person name="Weissenbach J."/>
            <person name="Westhof E."/>
            <person name="Wincker P."/>
            <person name="Jubin C."/>
            <person name="Poulain J."/>
            <person name="Barbe V."/>
            <person name="Segurens B."/>
            <person name="Artiguenave F."/>
            <person name="Anthouard V."/>
            <person name="Vacherie B."/>
            <person name="Val M.-E."/>
            <person name="Fulton R.S."/>
            <person name="Minx P."/>
            <person name="Wilson R."/>
            <person name="Durrens P."/>
            <person name="Jean G."/>
            <person name="Marck C."/>
            <person name="Martin T."/>
            <person name="Nikolski M."/>
            <person name="Rolland T."/>
            <person name="Seret M.-L."/>
            <person name="Casaregola S."/>
            <person name="Despons L."/>
            <person name="Fairhead C."/>
            <person name="Fischer G."/>
            <person name="Lafontaine I."/>
            <person name="Leh V."/>
            <person name="Lemaire M."/>
            <person name="de Montigny J."/>
            <person name="Neuveglise C."/>
            <person name="Thierry A."/>
            <person name="Blanc-Lenfle I."/>
            <person name="Bleykasten C."/>
            <person name="Diffels J."/>
            <person name="Fritsch E."/>
            <person name="Frangeul L."/>
            <person name="Goeffon A."/>
            <person name="Jauniaux N."/>
            <person name="Kachouri-Lafond R."/>
            <person name="Payen C."/>
            <person name="Potier S."/>
            <person name="Pribylova L."/>
            <person name="Ozanne C."/>
            <person name="Richard G.-F."/>
            <person name="Sacerdot C."/>
            <person name="Straub M.-L."/>
            <person name="Talla E."/>
        </authorList>
    </citation>
    <scope>NUCLEOTIDE SEQUENCE [LARGE SCALE GENOMIC DNA]</scope>
    <source>
        <strain evidence="7">ATCC 56472 / CBS 6340 / NRRL Y-8284</strain>
    </source>
</reference>
<evidence type="ECO:0000256" key="3">
    <source>
        <dbReference type="ARBA" id="ARBA00022824"/>
    </source>
</evidence>
<name>C5DFL8_LACTC</name>
<evidence type="ECO:0000313" key="7">
    <source>
        <dbReference type="Proteomes" id="UP000002036"/>
    </source>
</evidence>
<keyword evidence="4" id="KW-0653">Protein transport</keyword>
<organism evidence="6 7">
    <name type="scientific">Lachancea thermotolerans (strain ATCC 56472 / CBS 6340 / NRRL Y-8284)</name>
    <name type="common">Yeast</name>
    <name type="synonym">Kluyveromyces thermotolerans</name>
    <dbReference type="NCBI Taxonomy" id="559295"/>
    <lineage>
        <taxon>Eukaryota</taxon>
        <taxon>Fungi</taxon>
        <taxon>Dikarya</taxon>
        <taxon>Ascomycota</taxon>
        <taxon>Saccharomycotina</taxon>
        <taxon>Saccharomycetes</taxon>
        <taxon>Saccharomycetales</taxon>
        <taxon>Saccharomycetaceae</taxon>
        <taxon>Lachancea</taxon>
    </lineage>
</organism>
<dbReference type="FunCoup" id="C5DFL8">
    <property type="interactions" value="54"/>
</dbReference>
<dbReference type="GO" id="GO:0015031">
    <property type="term" value="P:protein transport"/>
    <property type="evidence" value="ECO:0007669"/>
    <property type="project" value="UniProtKB-KW"/>
</dbReference>
<dbReference type="GO" id="GO:0005783">
    <property type="term" value="C:endoplasmic reticulum"/>
    <property type="evidence" value="ECO:0007669"/>
    <property type="project" value="UniProtKB-SubCell"/>
</dbReference>
<dbReference type="EMBL" id="CU928168">
    <property type="protein sequence ID" value="CAR22973.1"/>
    <property type="molecule type" value="Genomic_DNA"/>
</dbReference>
<dbReference type="InterPro" id="IPR013244">
    <property type="entry name" value="Sec39_domain"/>
</dbReference>
<protein>
    <submittedName>
        <fullName evidence="6">KLTH0D16170p</fullName>
    </submittedName>
</protein>
<accession>C5DFL8</accession>
<dbReference type="OrthoDB" id="342024at2759"/>
<dbReference type="eggNOG" id="ENOG502RS0W">
    <property type="taxonomic scope" value="Eukaryota"/>
</dbReference>
<proteinExistence type="predicted"/>
<dbReference type="GeneID" id="8295658"/>
<comment type="subcellular location">
    <subcellularLocation>
        <location evidence="1">Endoplasmic reticulum</location>
    </subcellularLocation>
</comment>
<evidence type="ECO:0000313" key="6">
    <source>
        <dbReference type="EMBL" id="CAR22973.1"/>
    </source>
</evidence>
<dbReference type="Proteomes" id="UP000002036">
    <property type="component" value="Chromosome D"/>
</dbReference>